<evidence type="ECO:0000256" key="3">
    <source>
        <dbReference type="ARBA" id="ARBA00022514"/>
    </source>
</evidence>
<keyword evidence="5" id="KW-0413">Isomerase</keyword>
<evidence type="ECO:0000256" key="2">
    <source>
        <dbReference type="ARBA" id="ARBA00005851"/>
    </source>
</evidence>
<keyword evidence="3" id="KW-0202">Cytokine</keyword>
<evidence type="ECO:0000256" key="9">
    <source>
        <dbReference type="ARBA" id="ARBA00039086"/>
    </source>
</evidence>
<evidence type="ECO:0000313" key="14">
    <source>
        <dbReference type="Proteomes" id="UP001367676"/>
    </source>
</evidence>
<gene>
    <name evidence="13" type="ORF">V9T40_013279</name>
</gene>
<evidence type="ECO:0000256" key="7">
    <source>
        <dbReference type="ARBA" id="ARBA00036823"/>
    </source>
</evidence>
<dbReference type="GO" id="GO:0005615">
    <property type="term" value="C:extracellular space"/>
    <property type="evidence" value="ECO:0007669"/>
    <property type="project" value="UniProtKB-KW"/>
</dbReference>
<dbReference type="GO" id="GO:0004167">
    <property type="term" value="F:dopachrome isomerase activity"/>
    <property type="evidence" value="ECO:0007669"/>
    <property type="project" value="UniProtKB-EC"/>
</dbReference>
<protein>
    <recommendedName>
        <fullName evidence="12">L-dopachrome isomerase</fullName>
        <ecNumber evidence="9">5.3.2.1</ecNumber>
        <ecNumber evidence="8">5.3.3.12</ecNumber>
    </recommendedName>
    <alternativeName>
        <fullName evidence="10">L-dopachrome tautomerase</fullName>
    </alternativeName>
    <alternativeName>
        <fullName evidence="11">Phenylpyruvate tautomerase</fullName>
    </alternativeName>
</protein>
<evidence type="ECO:0000313" key="13">
    <source>
        <dbReference type="EMBL" id="KAK7595454.1"/>
    </source>
</evidence>
<evidence type="ECO:0000256" key="1">
    <source>
        <dbReference type="ARBA" id="ARBA00004613"/>
    </source>
</evidence>
<dbReference type="EC" id="5.3.2.1" evidence="9"/>
<dbReference type="AlphaFoldDB" id="A0AAN9Y5Y1"/>
<comment type="subcellular location">
    <subcellularLocation>
        <location evidence="1">Secreted</location>
    </subcellularLocation>
</comment>
<comment type="caution">
    <text evidence="13">The sequence shown here is derived from an EMBL/GenBank/DDBJ whole genome shotgun (WGS) entry which is preliminary data.</text>
</comment>
<keyword evidence="14" id="KW-1185">Reference proteome</keyword>
<dbReference type="PANTHER" id="PTHR11954">
    <property type="entry name" value="D-DOPACHROME DECARBOXYLASE"/>
    <property type="match status" value="1"/>
</dbReference>
<organism evidence="13 14">
    <name type="scientific">Parthenolecanium corni</name>
    <dbReference type="NCBI Taxonomy" id="536013"/>
    <lineage>
        <taxon>Eukaryota</taxon>
        <taxon>Metazoa</taxon>
        <taxon>Ecdysozoa</taxon>
        <taxon>Arthropoda</taxon>
        <taxon>Hexapoda</taxon>
        <taxon>Insecta</taxon>
        <taxon>Pterygota</taxon>
        <taxon>Neoptera</taxon>
        <taxon>Paraneoptera</taxon>
        <taxon>Hemiptera</taxon>
        <taxon>Sternorrhyncha</taxon>
        <taxon>Coccoidea</taxon>
        <taxon>Coccidae</taxon>
        <taxon>Parthenolecanium</taxon>
    </lineage>
</organism>
<comment type="similarity">
    <text evidence="2">Belongs to the MIF family.</text>
</comment>
<dbReference type="EC" id="5.3.3.12" evidence="8"/>
<evidence type="ECO:0000256" key="6">
    <source>
        <dbReference type="ARBA" id="ARBA00036735"/>
    </source>
</evidence>
<sequence length="111" mass="12184">MPIFTLTTNLPPSKVTPNVMAKASEFVADLFGEKEKAILKEFDIHKDASSNEQNVLVSMKAGVSMCWGPTPGTFALGTIQNTDPMQAEDTKHLAPAIFEFCEKELSIPQNR</sequence>
<name>A0AAN9Y5Y1_9HEMI</name>
<comment type="catalytic activity">
    <reaction evidence="6">
        <text>3-phenylpyruvate = enol-phenylpyruvate</text>
        <dbReference type="Rhea" id="RHEA:17097"/>
        <dbReference type="ChEBI" id="CHEBI:16815"/>
        <dbReference type="ChEBI" id="CHEBI:18005"/>
        <dbReference type="EC" id="5.3.2.1"/>
    </reaction>
</comment>
<evidence type="ECO:0000256" key="11">
    <source>
        <dbReference type="ARBA" id="ARBA00041912"/>
    </source>
</evidence>
<dbReference type="SUPFAM" id="SSF55331">
    <property type="entry name" value="Tautomerase/MIF"/>
    <property type="match status" value="1"/>
</dbReference>
<dbReference type="Gene3D" id="3.30.429.10">
    <property type="entry name" value="Macrophage Migration Inhibitory Factor"/>
    <property type="match status" value="1"/>
</dbReference>
<accession>A0AAN9Y5Y1</accession>
<evidence type="ECO:0000256" key="8">
    <source>
        <dbReference type="ARBA" id="ARBA00038932"/>
    </source>
</evidence>
<keyword evidence="4" id="KW-0964">Secreted</keyword>
<dbReference type="GO" id="GO:0005125">
    <property type="term" value="F:cytokine activity"/>
    <property type="evidence" value="ECO:0007669"/>
    <property type="project" value="UniProtKB-KW"/>
</dbReference>
<evidence type="ECO:0000256" key="4">
    <source>
        <dbReference type="ARBA" id="ARBA00022525"/>
    </source>
</evidence>
<dbReference type="Proteomes" id="UP001367676">
    <property type="component" value="Unassembled WGS sequence"/>
</dbReference>
<dbReference type="InterPro" id="IPR001398">
    <property type="entry name" value="Macrophage_inhib_fac"/>
</dbReference>
<reference evidence="13 14" key="1">
    <citation type="submission" date="2024-03" db="EMBL/GenBank/DDBJ databases">
        <title>Adaptation during the transition from Ophiocordyceps entomopathogen to insect associate is accompanied by gene loss and intensified selection.</title>
        <authorList>
            <person name="Ward C.M."/>
            <person name="Onetto C.A."/>
            <person name="Borneman A.R."/>
        </authorList>
    </citation>
    <scope>NUCLEOTIDE SEQUENCE [LARGE SCALE GENOMIC DNA]</scope>
    <source>
        <strain evidence="13">AWRI1</strain>
        <tissue evidence="13">Single Adult Female</tissue>
    </source>
</reference>
<proteinExistence type="inferred from homology"/>
<evidence type="ECO:0000256" key="10">
    <source>
        <dbReference type="ARBA" id="ARBA00041631"/>
    </source>
</evidence>
<dbReference type="PANTHER" id="PTHR11954:SF6">
    <property type="entry name" value="MACROPHAGE MIGRATION INHIBITORY FACTOR"/>
    <property type="match status" value="1"/>
</dbReference>
<evidence type="ECO:0000256" key="12">
    <source>
        <dbReference type="ARBA" id="ARBA00042730"/>
    </source>
</evidence>
<dbReference type="InterPro" id="IPR014347">
    <property type="entry name" value="Tautomerase/MIF_sf"/>
</dbReference>
<evidence type="ECO:0000256" key="5">
    <source>
        <dbReference type="ARBA" id="ARBA00023235"/>
    </source>
</evidence>
<dbReference type="EMBL" id="JBBCAQ010000018">
    <property type="protein sequence ID" value="KAK7595454.1"/>
    <property type="molecule type" value="Genomic_DNA"/>
</dbReference>
<dbReference type="GO" id="GO:0050178">
    <property type="term" value="F:phenylpyruvate tautomerase activity"/>
    <property type="evidence" value="ECO:0007669"/>
    <property type="project" value="UniProtKB-EC"/>
</dbReference>
<comment type="catalytic activity">
    <reaction evidence="7">
        <text>L-dopachrome = 5,6-dihydroxyindole-2-carboxylate</text>
        <dbReference type="Rhea" id="RHEA:13041"/>
        <dbReference type="ChEBI" id="CHEBI:16875"/>
        <dbReference type="ChEBI" id="CHEBI:57509"/>
        <dbReference type="EC" id="5.3.3.12"/>
    </reaction>
</comment>